<feature type="compositionally biased region" description="Low complexity" evidence="2">
    <location>
        <begin position="172"/>
        <end position="183"/>
    </location>
</feature>
<dbReference type="AlphaFoldDB" id="A0AAU9XZQ4"/>
<accession>A0AAU9XZQ4</accession>
<dbReference type="PANTHER" id="PTHR21534">
    <property type="entry name" value="KATANIN-INTERACTING PROTEIN"/>
    <property type="match status" value="1"/>
</dbReference>
<feature type="non-terminal residue" evidence="3">
    <location>
        <position position="1"/>
    </location>
</feature>
<dbReference type="PANTHER" id="PTHR21534:SF0">
    <property type="entry name" value="KATANIN-INTERACTING PROTEIN"/>
    <property type="match status" value="1"/>
</dbReference>
<feature type="region of interest" description="Disordered" evidence="2">
    <location>
        <begin position="117"/>
        <end position="139"/>
    </location>
</feature>
<gene>
    <name evidence="3" type="ORF">PMEA_00002278</name>
</gene>
<feature type="region of interest" description="Disordered" evidence="2">
    <location>
        <begin position="238"/>
        <end position="359"/>
    </location>
</feature>
<keyword evidence="4" id="KW-1185">Reference proteome</keyword>
<feature type="compositionally biased region" description="Basic and acidic residues" evidence="2">
    <location>
        <begin position="117"/>
        <end position="126"/>
    </location>
</feature>
<evidence type="ECO:0000313" key="4">
    <source>
        <dbReference type="Proteomes" id="UP001159428"/>
    </source>
</evidence>
<dbReference type="EMBL" id="CALNXJ010000104">
    <property type="protein sequence ID" value="CAH3164465.1"/>
    <property type="molecule type" value="Genomic_DNA"/>
</dbReference>
<dbReference type="InterPro" id="IPR026704">
    <property type="entry name" value="KATNIP"/>
</dbReference>
<name>A0AAU9XZQ4_9CNID</name>
<feature type="compositionally biased region" description="Polar residues" evidence="2">
    <location>
        <begin position="300"/>
        <end position="319"/>
    </location>
</feature>
<comment type="caution">
    <text evidence="3">The sequence shown here is derived from an EMBL/GenBank/DDBJ whole genome shotgun (WGS) entry which is preliminary data.</text>
</comment>
<feature type="compositionally biased region" description="Basic and acidic residues" evidence="2">
    <location>
        <begin position="320"/>
        <end position="333"/>
    </location>
</feature>
<sequence length="378" mass="42801">DHHGKWDKSRGKQGKLREEVLSAKEEVRPEYEEYLLLLQQRNRLLKKLKEKNEQEIELEKKEQGFSIYVNGANVELGQAYSRAKSRSSSRHAKTAGDVHRERKKILQHELETLEREAEARDVRVKTAPDPTPSTRKGWKYDSIQIKTVGGKSVRLRAPGRITGKYSEDFESVAVESSDSASDQDVADNDLSDQDELEFNSDDEEDELTLSFNDVETLRKSLEADESIKESIEAAKKRIEEETKEKNANNNNIIDDDNEDEIEEELEGANSSLNLHDAAALERLPQLTSTPDKRQHEVESSIYTSNNISESLGFGKTSSVDTDHEKTKSVKSKDLSVTSDGNQKKTHQRSKKHKNESVNPVEDLVVLSFSSLTGEYEPV</sequence>
<reference evidence="3 4" key="1">
    <citation type="submission" date="2022-05" db="EMBL/GenBank/DDBJ databases">
        <authorList>
            <consortium name="Genoscope - CEA"/>
            <person name="William W."/>
        </authorList>
    </citation>
    <scope>NUCLEOTIDE SEQUENCE [LARGE SCALE GENOMIC DNA]</scope>
</reference>
<keyword evidence="1" id="KW-0175">Coiled coil</keyword>
<feature type="coiled-coil region" evidence="1">
    <location>
        <begin position="31"/>
        <end position="62"/>
    </location>
</feature>
<evidence type="ECO:0000256" key="2">
    <source>
        <dbReference type="SAM" id="MobiDB-lite"/>
    </source>
</evidence>
<feature type="compositionally biased region" description="Basic residues" evidence="2">
    <location>
        <begin position="343"/>
        <end position="353"/>
    </location>
</feature>
<feature type="compositionally biased region" description="Acidic residues" evidence="2">
    <location>
        <begin position="253"/>
        <end position="266"/>
    </location>
</feature>
<feature type="region of interest" description="Disordered" evidence="2">
    <location>
        <begin position="80"/>
        <end position="102"/>
    </location>
</feature>
<evidence type="ECO:0000256" key="1">
    <source>
        <dbReference type="SAM" id="Coils"/>
    </source>
</evidence>
<organism evidence="3 4">
    <name type="scientific">Pocillopora meandrina</name>
    <dbReference type="NCBI Taxonomy" id="46732"/>
    <lineage>
        <taxon>Eukaryota</taxon>
        <taxon>Metazoa</taxon>
        <taxon>Cnidaria</taxon>
        <taxon>Anthozoa</taxon>
        <taxon>Hexacorallia</taxon>
        <taxon>Scleractinia</taxon>
        <taxon>Astrocoeniina</taxon>
        <taxon>Pocilloporidae</taxon>
        <taxon>Pocillopora</taxon>
    </lineage>
</organism>
<proteinExistence type="predicted"/>
<feature type="compositionally biased region" description="Basic residues" evidence="2">
    <location>
        <begin position="83"/>
        <end position="93"/>
    </location>
</feature>
<dbReference type="Proteomes" id="UP001159428">
    <property type="component" value="Unassembled WGS sequence"/>
</dbReference>
<evidence type="ECO:0000313" key="3">
    <source>
        <dbReference type="EMBL" id="CAH3164465.1"/>
    </source>
</evidence>
<feature type="region of interest" description="Disordered" evidence="2">
    <location>
        <begin position="172"/>
        <end position="211"/>
    </location>
</feature>
<feature type="compositionally biased region" description="Acidic residues" evidence="2">
    <location>
        <begin position="184"/>
        <end position="207"/>
    </location>
</feature>
<protein>
    <submittedName>
        <fullName evidence="3">Uncharacterized protein</fullName>
    </submittedName>
</protein>